<proteinExistence type="predicted"/>
<dbReference type="AlphaFoldDB" id="A0A412ZFU1"/>
<dbReference type="RefSeq" id="WP_117626660.1">
    <property type="nucleotide sequence ID" value="NZ_CATYQV010000037.1"/>
</dbReference>
<dbReference type="InterPro" id="IPR007809">
    <property type="entry name" value="FlgN-like"/>
</dbReference>
<organism evidence="2 3">
    <name type="scientific">Enterocloster bolteae</name>
    <dbReference type="NCBI Taxonomy" id="208479"/>
    <lineage>
        <taxon>Bacteria</taxon>
        <taxon>Bacillati</taxon>
        <taxon>Bacillota</taxon>
        <taxon>Clostridia</taxon>
        <taxon>Lachnospirales</taxon>
        <taxon>Lachnospiraceae</taxon>
        <taxon>Enterocloster</taxon>
    </lineage>
</organism>
<protein>
    <submittedName>
        <fullName evidence="2">Flagellar protein FlgN</fullName>
    </submittedName>
</protein>
<accession>A0A412ZFU1</accession>
<keyword evidence="2" id="KW-0966">Cell projection</keyword>
<evidence type="ECO:0000256" key="1">
    <source>
        <dbReference type="ARBA" id="ARBA00022795"/>
    </source>
</evidence>
<dbReference type="GO" id="GO:0044780">
    <property type="term" value="P:bacterial-type flagellum assembly"/>
    <property type="evidence" value="ECO:0007669"/>
    <property type="project" value="InterPro"/>
</dbReference>
<keyword evidence="2" id="KW-0282">Flagellum</keyword>
<gene>
    <name evidence="2" type="ORF">DWW02_04855</name>
</gene>
<keyword evidence="1" id="KW-1005">Bacterial flagellum biogenesis</keyword>
<dbReference type="Proteomes" id="UP000284543">
    <property type="component" value="Unassembled WGS sequence"/>
</dbReference>
<evidence type="ECO:0000313" key="3">
    <source>
        <dbReference type="Proteomes" id="UP000284543"/>
    </source>
</evidence>
<dbReference type="InterPro" id="IPR036679">
    <property type="entry name" value="FlgN-like_sf"/>
</dbReference>
<dbReference type="Gene3D" id="1.20.58.300">
    <property type="entry name" value="FlgN-like"/>
    <property type="match status" value="1"/>
</dbReference>
<reference evidence="2 3" key="1">
    <citation type="submission" date="2018-08" db="EMBL/GenBank/DDBJ databases">
        <title>A genome reference for cultivated species of the human gut microbiota.</title>
        <authorList>
            <person name="Zou Y."/>
            <person name="Xue W."/>
            <person name="Luo G."/>
        </authorList>
    </citation>
    <scope>NUCLEOTIDE SEQUENCE [LARGE SCALE GENOMIC DNA]</scope>
    <source>
        <strain evidence="2 3">AF14-18</strain>
    </source>
</reference>
<dbReference type="Pfam" id="PF05130">
    <property type="entry name" value="FlgN"/>
    <property type="match status" value="1"/>
</dbReference>
<keyword evidence="2" id="KW-0969">Cilium</keyword>
<sequence>MDNQNGTTDLLEEFAASIEQLAHTIEGIARLEEEKAETASLGYHDRMDGILKREQVYILKLRGLEQKRLRLAEAMGWKGLTFRQILSQSTSEQAGRLSPLFTRLDSQIKHLREVKDTAERMIQVRLREFNMILSSTTGGGCDENGVPVKGPSSFFHDRYV</sequence>
<comment type="caution">
    <text evidence="2">The sequence shown here is derived from an EMBL/GenBank/DDBJ whole genome shotgun (WGS) entry which is preliminary data.</text>
</comment>
<dbReference type="EMBL" id="QRZM01000001">
    <property type="protein sequence ID" value="RGV79055.1"/>
    <property type="molecule type" value="Genomic_DNA"/>
</dbReference>
<name>A0A412ZFU1_9FIRM</name>
<dbReference type="SUPFAM" id="SSF140566">
    <property type="entry name" value="FlgN-like"/>
    <property type="match status" value="1"/>
</dbReference>
<evidence type="ECO:0000313" key="2">
    <source>
        <dbReference type="EMBL" id="RGV79055.1"/>
    </source>
</evidence>